<accession>A0A423TAG2</accession>
<dbReference type="GO" id="GO:0005930">
    <property type="term" value="C:axoneme"/>
    <property type="evidence" value="ECO:0007669"/>
    <property type="project" value="TreeGrafter"/>
</dbReference>
<dbReference type="PANTHER" id="PTHR20870:SF0">
    <property type="entry name" value="BARDET-BIEDL SYNDROME 1 PROTEIN"/>
    <property type="match status" value="1"/>
</dbReference>
<name>A0A423TAG2_PENVA</name>
<dbReference type="PANTHER" id="PTHR20870">
    <property type="entry name" value="BARDET-BIEDL SYNDROME 1 PROTEIN"/>
    <property type="match status" value="1"/>
</dbReference>
<dbReference type="Proteomes" id="UP000283509">
    <property type="component" value="Unassembled WGS sequence"/>
</dbReference>
<evidence type="ECO:0000259" key="3">
    <source>
        <dbReference type="Pfam" id="PF23304"/>
    </source>
</evidence>
<sequence>MTSCRRLLAESVFRVSGNPEPGNAVVKSAMGTVASHFSSFAQPSPGSPGSASPAKPKALPVPEYSQQSPLASPIKRLCETPPVAKQSSATPRLRINHSLEQKPKTESAQRPRLASPLYCPPGALPVNSRMSVSSPCLNSGNRREGDASQGSPVETEIVSSYWNNGLSQNMPPPDLVSQMIDMSLPSVPVFLSVSGLYDVEYRVIVACRNGHIYTLKRGTKVGRPTAELASQPIGLLRRDKSIIVATMDQNLHSYNNKGKRLWTLKLPAPVMCMETLEIRTLGLKLTGLGMSDHRVLIYRDKHLVDTIYTEDSVAAMKFGRFGREDNTLILVLKGGGMLVKILKRTARFDLDDMQGPAQVQSLKLNIPKKTKLFVDQTMRERENSVLMHRVFQHDLYRLRLNTARAYVEALETSSNPVCLSQTEPLKLSAQVLGLGPTFKLRVELQNTSSSSPSLQLAVIFHCDDRIYSVNRSYIQVGA</sequence>
<dbReference type="GO" id="GO:1905515">
    <property type="term" value="P:non-motile cilium assembly"/>
    <property type="evidence" value="ECO:0007669"/>
    <property type="project" value="InterPro"/>
</dbReference>
<dbReference type="GO" id="GO:0005813">
    <property type="term" value="C:centrosome"/>
    <property type="evidence" value="ECO:0007669"/>
    <property type="project" value="TreeGrafter"/>
</dbReference>
<dbReference type="InterPro" id="IPR056419">
    <property type="entry name" value="GAE_BBS1"/>
</dbReference>
<reference evidence="4 5" key="1">
    <citation type="submission" date="2018-04" db="EMBL/GenBank/DDBJ databases">
        <authorList>
            <person name="Zhang X."/>
            <person name="Yuan J."/>
            <person name="Li F."/>
            <person name="Xiang J."/>
        </authorList>
    </citation>
    <scope>NUCLEOTIDE SEQUENCE [LARGE SCALE GENOMIC DNA]</scope>
    <source>
        <tissue evidence="4">Muscle</tissue>
    </source>
</reference>
<dbReference type="InterPro" id="IPR032728">
    <property type="entry name" value="BBS1_N"/>
</dbReference>
<feature type="domain" description="Bardet-Biedl syndrome 1 protein GAE" evidence="3">
    <location>
        <begin position="425"/>
        <end position="476"/>
    </location>
</feature>
<feature type="compositionally biased region" description="Basic and acidic residues" evidence="1">
    <location>
        <begin position="97"/>
        <end position="109"/>
    </location>
</feature>
<dbReference type="GO" id="GO:0034464">
    <property type="term" value="C:BBSome"/>
    <property type="evidence" value="ECO:0007669"/>
    <property type="project" value="InterPro"/>
</dbReference>
<dbReference type="Pfam" id="PF14779">
    <property type="entry name" value="BBS1"/>
    <property type="match status" value="1"/>
</dbReference>
<reference evidence="4 5" key="2">
    <citation type="submission" date="2019-01" db="EMBL/GenBank/DDBJ databases">
        <title>The decoding of complex shrimp genome reveals the adaptation for benthos swimmer, frequently molting mechanism and breeding impact on genome.</title>
        <authorList>
            <person name="Sun Y."/>
            <person name="Gao Y."/>
            <person name="Yu Y."/>
        </authorList>
    </citation>
    <scope>NUCLEOTIDE SEQUENCE [LARGE SCALE GENOMIC DNA]</scope>
    <source>
        <tissue evidence="4">Muscle</tissue>
    </source>
</reference>
<keyword evidence="5" id="KW-1185">Reference proteome</keyword>
<evidence type="ECO:0000256" key="1">
    <source>
        <dbReference type="SAM" id="MobiDB-lite"/>
    </source>
</evidence>
<dbReference type="InterPro" id="IPR028784">
    <property type="entry name" value="BBS1"/>
</dbReference>
<feature type="compositionally biased region" description="Low complexity" evidence="1">
    <location>
        <begin position="37"/>
        <end position="60"/>
    </location>
</feature>
<gene>
    <name evidence="4" type="ORF">C7M84_008199</name>
</gene>
<feature type="region of interest" description="Disordered" evidence="1">
    <location>
        <begin position="37"/>
        <end position="66"/>
    </location>
</feature>
<proteinExistence type="predicted"/>
<organism evidence="4 5">
    <name type="scientific">Penaeus vannamei</name>
    <name type="common">Whiteleg shrimp</name>
    <name type="synonym">Litopenaeus vannamei</name>
    <dbReference type="NCBI Taxonomy" id="6689"/>
    <lineage>
        <taxon>Eukaryota</taxon>
        <taxon>Metazoa</taxon>
        <taxon>Ecdysozoa</taxon>
        <taxon>Arthropoda</taxon>
        <taxon>Crustacea</taxon>
        <taxon>Multicrustacea</taxon>
        <taxon>Malacostraca</taxon>
        <taxon>Eumalacostraca</taxon>
        <taxon>Eucarida</taxon>
        <taxon>Decapoda</taxon>
        <taxon>Dendrobranchiata</taxon>
        <taxon>Penaeoidea</taxon>
        <taxon>Penaeidae</taxon>
        <taxon>Penaeus</taxon>
    </lineage>
</organism>
<dbReference type="STRING" id="6689.A0A423TAG2"/>
<dbReference type="GO" id="GO:0005119">
    <property type="term" value="F:smoothened binding"/>
    <property type="evidence" value="ECO:0007669"/>
    <property type="project" value="TreeGrafter"/>
</dbReference>
<feature type="domain" description="Bardet-Biedl syndrome 1 N-terminal" evidence="2">
    <location>
        <begin position="179"/>
        <end position="216"/>
    </location>
</feature>
<evidence type="ECO:0000259" key="2">
    <source>
        <dbReference type="Pfam" id="PF14779"/>
    </source>
</evidence>
<feature type="region of interest" description="Disordered" evidence="1">
    <location>
        <begin position="82"/>
        <end position="116"/>
    </location>
</feature>
<dbReference type="GO" id="GO:0005113">
    <property type="term" value="F:patched binding"/>
    <property type="evidence" value="ECO:0007669"/>
    <property type="project" value="TreeGrafter"/>
</dbReference>
<dbReference type="AlphaFoldDB" id="A0A423TAG2"/>
<evidence type="ECO:0000313" key="4">
    <source>
        <dbReference type="EMBL" id="ROT73362.1"/>
    </source>
</evidence>
<dbReference type="EMBL" id="QCYY01002031">
    <property type="protein sequence ID" value="ROT73362.1"/>
    <property type="molecule type" value="Genomic_DNA"/>
</dbReference>
<comment type="caution">
    <text evidence="4">The sequence shown here is derived from an EMBL/GenBank/DDBJ whole genome shotgun (WGS) entry which is preliminary data.</text>
</comment>
<evidence type="ECO:0000313" key="5">
    <source>
        <dbReference type="Proteomes" id="UP000283509"/>
    </source>
</evidence>
<dbReference type="GO" id="GO:0061512">
    <property type="term" value="P:protein localization to cilium"/>
    <property type="evidence" value="ECO:0007669"/>
    <property type="project" value="TreeGrafter"/>
</dbReference>
<dbReference type="Pfam" id="PF23304">
    <property type="entry name" value="GAE_BBS1"/>
    <property type="match status" value="1"/>
</dbReference>
<protein>
    <submittedName>
        <fullName evidence="4">Putative Bardet-Biedl syndrome 1 protein-like</fullName>
    </submittedName>
</protein>